<keyword evidence="6" id="KW-0119">Carbohydrate metabolism</keyword>
<comment type="similarity">
    <text evidence="2">Belongs to the glycosyl hydrolase 9 (cellulase E) family.</text>
</comment>
<dbReference type="Gene3D" id="2.60.40.760">
    <property type="entry name" value="Expansin, cellulose-binding-like domain"/>
    <property type="match status" value="1"/>
</dbReference>
<dbReference type="AlphaFoldDB" id="E4XD95"/>
<dbReference type="InterPro" id="IPR007112">
    <property type="entry name" value="Expansin/allergen_DPBB_dom"/>
</dbReference>
<reference evidence="11" key="1">
    <citation type="journal article" date="2010" name="Science">
        <title>Plasticity of animal genome architecture unmasked by rapid evolution of a pelagic tunicate.</title>
        <authorList>
            <person name="Denoeud F."/>
            <person name="Henriet S."/>
            <person name="Mungpakdee S."/>
            <person name="Aury J.M."/>
            <person name="Da Silva C."/>
            <person name="Brinkmann H."/>
            <person name="Mikhaleva J."/>
            <person name="Olsen L.C."/>
            <person name="Jubin C."/>
            <person name="Canestro C."/>
            <person name="Bouquet J.M."/>
            <person name="Danks G."/>
            <person name="Poulain J."/>
            <person name="Campsteijn C."/>
            <person name="Adamski M."/>
            <person name="Cross I."/>
            <person name="Yadetie F."/>
            <person name="Muffato M."/>
            <person name="Louis A."/>
            <person name="Butcher S."/>
            <person name="Tsagkogeorga G."/>
            <person name="Konrad A."/>
            <person name="Singh S."/>
            <person name="Jensen M.F."/>
            <person name="Cong E.H."/>
            <person name="Eikeseth-Otteraa H."/>
            <person name="Noel B."/>
            <person name="Anthouard V."/>
            <person name="Porcel B.M."/>
            <person name="Kachouri-Lafond R."/>
            <person name="Nishino A."/>
            <person name="Ugolini M."/>
            <person name="Chourrout P."/>
            <person name="Nishida H."/>
            <person name="Aasland R."/>
            <person name="Huzurbazar S."/>
            <person name="Westhof E."/>
            <person name="Delsuc F."/>
            <person name="Lehrach H."/>
            <person name="Reinhardt R."/>
            <person name="Weissenbach J."/>
            <person name="Roy S.W."/>
            <person name="Artiguenave F."/>
            <person name="Postlethwait J.H."/>
            <person name="Manak J.R."/>
            <person name="Thompson E.M."/>
            <person name="Jaillon O."/>
            <person name="Du Pasquier L."/>
            <person name="Boudinot P."/>
            <person name="Liberles D.A."/>
            <person name="Volff J.N."/>
            <person name="Philippe H."/>
            <person name="Lenhard B."/>
            <person name="Roest Crollius H."/>
            <person name="Wincker P."/>
            <person name="Chourrout D."/>
        </authorList>
    </citation>
    <scope>NUCLEOTIDE SEQUENCE [LARGE SCALE GENOMIC DNA]</scope>
</reference>
<evidence type="ECO:0000256" key="9">
    <source>
        <dbReference type="SAM" id="MobiDB-lite"/>
    </source>
</evidence>
<feature type="region of interest" description="Disordered" evidence="9">
    <location>
        <begin position="766"/>
        <end position="785"/>
    </location>
</feature>
<evidence type="ECO:0000256" key="4">
    <source>
        <dbReference type="ARBA" id="ARBA00022801"/>
    </source>
</evidence>
<keyword evidence="7" id="KW-0326">Glycosidase</keyword>
<dbReference type="SUPFAM" id="SSF50685">
    <property type="entry name" value="Barwin-like endoglucanases"/>
    <property type="match status" value="1"/>
</dbReference>
<evidence type="ECO:0000256" key="8">
    <source>
        <dbReference type="ARBA" id="ARBA00023326"/>
    </source>
</evidence>
<organism evidence="11">
    <name type="scientific">Oikopleura dioica</name>
    <name type="common">Tunicate</name>
    <dbReference type="NCBI Taxonomy" id="34765"/>
    <lineage>
        <taxon>Eukaryota</taxon>
        <taxon>Metazoa</taxon>
        <taxon>Chordata</taxon>
        <taxon>Tunicata</taxon>
        <taxon>Appendicularia</taxon>
        <taxon>Copelata</taxon>
        <taxon>Oikopleuridae</taxon>
        <taxon>Oikopleura</taxon>
    </lineage>
</organism>
<dbReference type="PANTHER" id="PTHR22298">
    <property type="entry name" value="ENDO-1,4-BETA-GLUCANASE"/>
    <property type="match status" value="1"/>
</dbReference>
<dbReference type="InterPro" id="IPR001701">
    <property type="entry name" value="Glyco_hydro_9"/>
</dbReference>
<accession>E4XD95</accession>
<dbReference type="InParanoid" id="E4XD95"/>
<dbReference type="OrthoDB" id="10257085at2759"/>
<evidence type="ECO:0000313" key="11">
    <source>
        <dbReference type="EMBL" id="CBY24130.1"/>
    </source>
</evidence>
<evidence type="ECO:0000256" key="2">
    <source>
        <dbReference type="ARBA" id="ARBA00007072"/>
    </source>
</evidence>
<keyword evidence="8" id="KW-0624">Polysaccharide degradation</keyword>
<feature type="region of interest" description="Disordered" evidence="9">
    <location>
        <begin position="686"/>
        <end position="706"/>
    </location>
</feature>
<feature type="domain" description="Expansin-like EG45" evidence="10">
    <location>
        <begin position="808"/>
        <end position="886"/>
    </location>
</feature>
<keyword evidence="12" id="KW-1185">Reference proteome</keyword>
<proteinExistence type="inferred from homology"/>
<feature type="compositionally biased region" description="Low complexity" evidence="9">
    <location>
        <begin position="766"/>
        <end position="780"/>
    </location>
</feature>
<feature type="region of interest" description="Disordered" evidence="9">
    <location>
        <begin position="251"/>
        <end position="312"/>
    </location>
</feature>
<dbReference type="InterPro" id="IPR008928">
    <property type="entry name" value="6-hairpin_glycosidase_sf"/>
</dbReference>
<dbReference type="PROSITE" id="PS50842">
    <property type="entry name" value="EXPANSIN_EG45"/>
    <property type="match status" value="1"/>
</dbReference>
<dbReference type="CDD" id="cd22271">
    <property type="entry name" value="DPBB_EXP_N-like"/>
    <property type="match status" value="1"/>
</dbReference>
<gene>
    <name evidence="11" type="ORF">GSOID_T00008134001</name>
</gene>
<dbReference type="EMBL" id="FN653038">
    <property type="protein sequence ID" value="CBY24130.1"/>
    <property type="molecule type" value="Genomic_DNA"/>
</dbReference>
<dbReference type="Gene3D" id="1.50.10.10">
    <property type="match status" value="1"/>
</dbReference>
<dbReference type="InterPro" id="IPR012341">
    <property type="entry name" value="6hp_glycosidase-like_sf"/>
</dbReference>
<evidence type="ECO:0000259" key="10">
    <source>
        <dbReference type="PROSITE" id="PS50842"/>
    </source>
</evidence>
<evidence type="ECO:0000256" key="3">
    <source>
        <dbReference type="ARBA" id="ARBA00012601"/>
    </source>
</evidence>
<evidence type="ECO:0000313" key="12">
    <source>
        <dbReference type="Proteomes" id="UP000001307"/>
    </source>
</evidence>
<feature type="compositionally biased region" description="Low complexity" evidence="9">
    <location>
        <begin position="254"/>
        <end position="288"/>
    </location>
</feature>
<dbReference type="GO" id="GO:0008810">
    <property type="term" value="F:cellulase activity"/>
    <property type="evidence" value="ECO:0007669"/>
    <property type="project" value="UniProtKB-EC"/>
</dbReference>
<sequence length="1020" mass="110764">MKLSILVMINAAEAAWKEKFEKLKKLEETQLATETLFRRNRSGNPCSADVRAKMNEFAIEGGFWDCPNLDQDVAEIICEPKCYDPNAEGNWKKTFIKAQCRNPTKFKKEGSENMKCSVPTDKCSEKLETFSIEKGHLALISSTSSVNKYNLWCDGSGTSAGEVICKKKKGKFSSKQLGKSWEDTCNRFQCVEGDAMSNYQIGDGSWKCSKKGAIIKGCKAVCSDKSKKVRFQIACDNDGWRIKKNADLAHETCSPSTTSTTTTTTTSTTTTSTTSPSTTTTSSQSTTTAPPFDCTGPTGVEAASPSSTSVSSDSWLDYESALHKSILFYEAQMSGQKPSWSRIPWRGDSALHDGCNEGLDLTGGFYDAGDHVKFNFPAAFALNTLVWGMIEYEANYKLAGEYNASKRIIDWGVDYFKRCHTGPTELYAQVGDGDVDHSTWIRPEQMTADRPVLKIDANNPGSDLAGQTAAFFASAALLYKDTNLAEARDLLRRARELLDFADEHRAKYSDSIATGNFYKSWSGYMDELVLAAAWIAKSSRELQPGKFSDDLQRAKDLANHDLGWGGEYSWDNKTPAANLLMYQVLEAAGDSQKERFKTKIAGFVENLKATQKSPGGMVFIQQWGSARHAANAAFIAKLATDAGAANGDSFAKGQLDYLLGDGPSGHPLINGRQASFMVGHGDKFPTKPHHRASSCKPAREGDCDWSDKDASGANRWRLNGALIGGPRSATDNFVNDRGDFVTNEVALDYNAGFQGLIAAYIGSPATTPSTTTTSGSTSTTSGGGGGSDCDAFSKTGHLTQYSLEQSFSGNCEFAFDSASNLGITNFVALPKSFEYSNGLNCGRCIKLKCSCEQSSFDGVCSTGQDTIAMVADSCPECSAGDVDSNLLVWNSVTGNESPSRFDASWEFVECPSAFRPNPKSQLRWKPGSSQWWLGLQPTNMRFGITSITARRSDGNEFSLPLGGNDVGFSFWFLSASAFFATDKYPMTITVTNTEGNTASGTVFSTSEIVANTYLELDALL</sequence>
<comment type="catalytic activity">
    <reaction evidence="1">
        <text>Endohydrolysis of (1-&gt;4)-beta-D-glucosidic linkages in cellulose, lichenin and cereal beta-D-glucans.</text>
        <dbReference type="EC" id="3.2.1.4"/>
    </reaction>
</comment>
<dbReference type="Gene3D" id="2.40.40.10">
    <property type="entry name" value="RlpA-like domain"/>
    <property type="match status" value="1"/>
</dbReference>
<protein>
    <recommendedName>
        <fullName evidence="3">cellulase</fullName>
        <ecNumber evidence="3">3.2.1.4</ecNumber>
    </recommendedName>
</protein>
<dbReference type="InterPro" id="IPR036749">
    <property type="entry name" value="Expansin_CBD_sf"/>
</dbReference>
<dbReference type="Proteomes" id="UP000001307">
    <property type="component" value="Unassembled WGS sequence"/>
</dbReference>
<dbReference type="EC" id="3.2.1.4" evidence="3"/>
<name>E4XD95_OIKDI</name>
<feature type="compositionally biased region" description="Basic and acidic residues" evidence="9">
    <location>
        <begin position="697"/>
        <end position="706"/>
    </location>
</feature>
<dbReference type="GO" id="GO:0030245">
    <property type="term" value="P:cellulose catabolic process"/>
    <property type="evidence" value="ECO:0007669"/>
    <property type="project" value="UniProtKB-KW"/>
</dbReference>
<dbReference type="Pfam" id="PF00759">
    <property type="entry name" value="Glyco_hydro_9"/>
    <property type="match status" value="1"/>
</dbReference>
<evidence type="ECO:0000256" key="6">
    <source>
        <dbReference type="ARBA" id="ARBA00023277"/>
    </source>
</evidence>
<keyword evidence="5" id="KW-0136">Cellulose degradation</keyword>
<evidence type="ECO:0000256" key="5">
    <source>
        <dbReference type="ARBA" id="ARBA00023001"/>
    </source>
</evidence>
<evidence type="ECO:0000256" key="7">
    <source>
        <dbReference type="ARBA" id="ARBA00023295"/>
    </source>
</evidence>
<dbReference type="InterPro" id="IPR036908">
    <property type="entry name" value="RlpA-like_sf"/>
</dbReference>
<keyword evidence="4" id="KW-0378">Hydrolase</keyword>
<dbReference type="SUPFAM" id="SSF48208">
    <property type="entry name" value="Six-hairpin glycosidases"/>
    <property type="match status" value="1"/>
</dbReference>
<evidence type="ECO:0000256" key="1">
    <source>
        <dbReference type="ARBA" id="ARBA00000966"/>
    </source>
</evidence>